<dbReference type="GO" id="GO:0006412">
    <property type="term" value="P:translation"/>
    <property type="evidence" value="ECO:0007669"/>
    <property type="project" value="TreeGrafter"/>
</dbReference>
<dbReference type="Gene3D" id="1.10.1580.10">
    <property type="match status" value="1"/>
</dbReference>
<keyword evidence="2 4" id="KW-0547">Nucleotide-binding</keyword>
<evidence type="ECO:0000313" key="7">
    <source>
        <dbReference type="EMBL" id="HIU46033.1"/>
    </source>
</evidence>
<evidence type="ECO:0000256" key="1">
    <source>
        <dbReference type="ARBA" id="ARBA00014898"/>
    </source>
</evidence>
<dbReference type="InterPro" id="IPR006073">
    <property type="entry name" value="GTP-bd"/>
</dbReference>
<dbReference type="PANTHER" id="PTHR45782">
    <property type="entry name" value="MITOCHONDRIAL RIBOSOME-ASSOCIATED GTPASE 1"/>
    <property type="match status" value="1"/>
</dbReference>
<dbReference type="CDD" id="cd01856">
    <property type="entry name" value="YlqF"/>
    <property type="match status" value="1"/>
</dbReference>
<dbReference type="InterPro" id="IPR030378">
    <property type="entry name" value="G_CP_dom"/>
</dbReference>
<dbReference type="GO" id="GO:0005737">
    <property type="term" value="C:cytoplasm"/>
    <property type="evidence" value="ECO:0007669"/>
    <property type="project" value="UniProtKB-SubCell"/>
</dbReference>
<reference evidence="7" key="2">
    <citation type="journal article" date="2021" name="PeerJ">
        <title>Extensive microbial diversity within the chicken gut microbiome revealed by metagenomics and culture.</title>
        <authorList>
            <person name="Gilroy R."/>
            <person name="Ravi A."/>
            <person name="Getino M."/>
            <person name="Pursley I."/>
            <person name="Horton D.L."/>
            <person name="Alikhan N.F."/>
            <person name="Baker D."/>
            <person name="Gharbi K."/>
            <person name="Hall N."/>
            <person name="Watson M."/>
            <person name="Adriaenssens E.M."/>
            <person name="Foster-Nyarko E."/>
            <person name="Jarju S."/>
            <person name="Secka A."/>
            <person name="Antonio M."/>
            <person name="Oren A."/>
            <person name="Chaudhuri R.R."/>
            <person name="La Ragione R."/>
            <person name="Hildebrand F."/>
            <person name="Pallen M.J."/>
        </authorList>
    </citation>
    <scope>NUCLEOTIDE SEQUENCE</scope>
    <source>
        <strain evidence="7">ChiSxjej2B14-8506</strain>
    </source>
</reference>
<dbReference type="PROSITE" id="PS51721">
    <property type="entry name" value="G_CP"/>
    <property type="match status" value="1"/>
</dbReference>
<evidence type="ECO:0000256" key="3">
    <source>
        <dbReference type="ARBA" id="ARBA00023134"/>
    </source>
</evidence>
<comment type="caution">
    <text evidence="7">The sequence shown here is derived from an EMBL/GenBank/DDBJ whole genome shotgun (WGS) entry which is preliminary data.</text>
</comment>
<name>A0A9D1LQ93_9FIRM</name>
<reference evidence="7" key="1">
    <citation type="submission" date="2020-10" db="EMBL/GenBank/DDBJ databases">
        <authorList>
            <person name="Gilroy R."/>
        </authorList>
    </citation>
    <scope>NUCLEOTIDE SEQUENCE</scope>
    <source>
        <strain evidence="7">ChiSxjej2B14-8506</strain>
    </source>
</reference>
<feature type="binding site" evidence="5">
    <location>
        <position position="172"/>
    </location>
    <ligand>
        <name>GTP</name>
        <dbReference type="ChEBI" id="CHEBI:37565"/>
    </ligand>
</feature>
<dbReference type="GO" id="GO:0005525">
    <property type="term" value="F:GTP binding"/>
    <property type="evidence" value="ECO:0007669"/>
    <property type="project" value="UniProtKB-KW"/>
</dbReference>
<proteinExistence type="inferred from homology"/>
<sequence length="279" mass="30937">MNIQWYPGHMAKARRLLGDQLKRVDIAVELCDARAPLATRNPELDRMCAGKKRLLVLNKADLADDKSTQAWLRHFRAQGLEAVAFRSTNGKPRDVLAPLERLTAGEVERMRARGVNKTVRGMVIGIPNVGKSTFINRLYGSAIVKAADRPGVTRANQWVKVGQYLEMLDTPGMLWPKLADQDGALMLAFLGTIRDAITDMEGLSVKLLDRLMDMAPEATAARFHISDTGLRGYELLEEVCRGRGFLLSGGRLNTERGAAVVLDEYRAGKVARVTWQQPV</sequence>
<comment type="function">
    <text evidence="4">Required for a late step of 50S ribosomal subunit assembly. Has GTPase activity.</text>
</comment>
<dbReference type="AlphaFoldDB" id="A0A9D1LQ93"/>
<evidence type="ECO:0000313" key="8">
    <source>
        <dbReference type="Proteomes" id="UP000824123"/>
    </source>
</evidence>
<accession>A0A9D1LQ93</accession>
<evidence type="ECO:0000256" key="5">
    <source>
        <dbReference type="PIRSR" id="PIRSR006230-1"/>
    </source>
</evidence>
<feature type="binding site" evidence="5">
    <location>
        <begin position="58"/>
        <end position="61"/>
    </location>
    <ligand>
        <name>GTP</name>
        <dbReference type="ChEBI" id="CHEBI:37565"/>
    </ligand>
</feature>
<feature type="binding site" evidence="5">
    <location>
        <begin position="128"/>
        <end position="133"/>
    </location>
    <ligand>
        <name>GTP</name>
        <dbReference type="ChEBI" id="CHEBI:37565"/>
    </ligand>
</feature>
<keyword evidence="3 4" id="KW-0342">GTP-binding</keyword>
<dbReference type="EMBL" id="DVNK01000014">
    <property type="protein sequence ID" value="HIU46033.1"/>
    <property type="molecule type" value="Genomic_DNA"/>
</dbReference>
<gene>
    <name evidence="7" type="primary">ylqF</name>
    <name evidence="7" type="ORF">IAC59_02080</name>
</gene>
<dbReference type="InterPro" id="IPR019991">
    <property type="entry name" value="GTP-bd_ribosome_bgen"/>
</dbReference>
<dbReference type="InterPro" id="IPR023179">
    <property type="entry name" value="GTP-bd_ortho_bundle_sf"/>
</dbReference>
<dbReference type="InterPro" id="IPR027417">
    <property type="entry name" value="P-loop_NTPase"/>
</dbReference>
<organism evidence="7 8">
    <name type="scientific">Candidatus Fimadaptatus faecigallinarum</name>
    <dbReference type="NCBI Taxonomy" id="2840814"/>
    <lineage>
        <taxon>Bacteria</taxon>
        <taxon>Bacillati</taxon>
        <taxon>Bacillota</taxon>
        <taxon>Clostridia</taxon>
        <taxon>Eubacteriales</taxon>
        <taxon>Candidatus Fimadaptatus</taxon>
    </lineage>
</organism>
<keyword evidence="4" id="KW-0963">Cytoplasm</keyword>
<dbReference type="PANTHER" id="PTHR45782:SF4">
    <property type="entry name" value="MITOCHONDRIAL RIBOSOME-ASSOCIATED GTPASE 1"/>
    <property type="match status" value="1"/>
</dbReference>
<comment type="similarity">
    <text evidence="4">Belongs to the TRAFAC class YlqF/YawG GTPase family. MTG1 subfamily.</text>
</comment>
<evidence type="ECO:0000256" key="2">
    <source>
        <dbReference type="ARBA" id="ARBA00022741"/>
    </source>
</evidence>
<protein>
    <recommendedName>
        <fullName evidence="1 4">Ribosome biogenesis GTPase A</fullName>
    </recommendedName>
</protein>
<dbReference type="Proteomes" id="UP000824123">
    <property type="component" value="Unassembled WGS sequence"/>
</dbReference>
<dbReference type="Pfam" id="PF01926">
    <property type="entry name" value="MMR_HSR1"/>
    <property type="match status" value="1"/>
</dbReference>
<evidence type="ECO:0000259" key="6">
    <source>
        <dbReference type="PROSITE" id="PS51721"/>
    </source>
</evidence>
<dbReference type="Gene3D" id="3.40.50.300">
    <property type="entry name" value="P-loop containing nucleotide triphosphate hydrolases"/>
    <property type="match status" value="1"/>
</dbReference>
<dbReference type="InterPro" id="IPR016478">
    <property type="entry name" value="GTPase_MTG1"/>
</dbReference>
<comment type="subcellular location">
    <subcellularLocation>
        <location evidence="4">Cytoplasm</location>
    </subcellularLocation>
</comment>
<dbReference type="PIRSF" id="PIRSF006230">
    <property type="entry name" value="MG442"/>
    <property type="match status" value="1"/>
</dbReference>
<feature type="domain" description="CP-type G" evidence="6">
    <location>
        <begin position="10"/>
        <end position="176"/>
    </location>
</feature>
<dbReference type="GO" id="GO:0003924">
    <property type="term" value="F:GTPase activity"/>
    <property type="evidence" value="ECO:0007669"/>
    <property type="project" value="TreeGrafter"/>
</dbReference>
<evidence type="ECO:0000256" key="4">
    <source>
        <dbReference type="PIRNR" id="PIRNR006230"/>
    </source>
</evidence>
<dbReference type="NCBIfam" id="TIGR03596">
    <property type="entry name" value="GTPase_YlqF"/>
    <property type="match status" value="1"/>
</dbReference>
<dbReference type="SUPFAM" id="SSF52540">
    <property type="entry name" value="P-loop containing nucleoside triphosphate hydrolases"/>
    <property type="match status" value="1"/>
</dbReference>